<dbReference type="EMBL" id="CAHIKZ030001188">
    <property type="protein sequence ID" value="CAE1255601.1"/>
    <property type="molecule type" value="Genomic_DNA"/>
</dbReference>
<dbReference type="AlphaFoldDB" id="A0A812CA22"/>
<organism evidence="2 3">
    <name type="scientific">Acanthosepion pharaonis</name>
    <name type="common">Pharaoh cuttlefish</name>
    <name type="synonym">Sepia pharaonis</name>
    <dbReference type="NCBI Taxonomy" id="158019"/>
    <lineage>
        <taxon>Eukaryota</taxon>
        <taxon>Metazoa</taxon>
        <taxon>Spiralia</taxon>
        <taxon>Lophotrochozoa</taxon>
        <taxon>Mollusca</taxon>
        <taxon>Cephalopoda</taxon>
        <taxon>Coleoidea</taxon>
        <taxon>Decapodiformes</taxon>
        <taxon>Sepiida</taxon>
        <taxon>Sepiina</taxon>
        <taxon>Sepiidae</taxon>
        <taxon>Acanthosepion</taxon>
    </lineage>
</organism>
<comment type="caution">
    <text evidence="2">The sequence shown here is derived from an EMBL/GenBank/DDBJ whole genome shotgun (WGS) entry which is preliminary data.</text>
</comment>
<evidence type="ECO:0000313" key="2">
    <source>
        <dbReference type="EMBL" id="CAE1255601.1"/>
    </source>
</evidence>
<keyword evidence="1" id="KW-1133">Transmembrane helix</keyword>
<feature type="transmembrane region" description="Helical" evidence="1">
    <location>
        <begin position="116"/>
        <end position="144"/>
    </location>
</feature>
<evidence type="ECO:0000256" key="1">
    <source>
        <dbReference type="SAM" id="Phobius"/>
    </source>
</evidence>
<dbReference type="Proteomes" id="UP000597762">
    <property type="component" value="Unassembled WGS sequence"/>
</dbReference>
<keyword evidence="1" id="KW-0812">Transmembrane</keyword>
<keyword evidence="3" id="KW-1185">Reference proteome</keyword>
<feature type="transmembrane region" description="Helical" evidence="1">
    <location>
        <begin position="32"/>
        <end position="57"/>
    </location>
</feature>
<sequence length="205" mass="23756">MFFFLLFSSLFAVFFPLSCVFSHLSSIHSINSPHFCFVALLLLYLFHLLPLSPLFFFSPSPLYCLHLSLSPLLLFSPFLHRFLIFSFRCPVSFSYLRFRVESLSLSLTPILSSRPLLTLPLSFPAFLFLPCFLLFFFITTLLCIFPLIQSPVFFSFLRLLLTFVLLTFCLPFTFSFFTLSSVPPSFSIFFHSYHSLFPFTPFSSP</sequence>
<feature type="transmembrane region" description="Helical" evidence="1">
    <location>
        <begin position="156"/>
        <end position="177"/>
    </location>
</feature>
<name>A0A812CA22_ACAPH</name>
<accession>A0A812CA22</accession>
<keyword evidence="1" id="KW-0472">Membrane</keyword>
<proteinExistence type="predicted"/>
<gene>
    <name evidence="2" type="ORF">SPHA_29713</name>
</gene>
<reference evidence="2" key="1">
    <citation type="submission" date="2021-01" db="EMBL/GenBank/DDBJ databases">
        <authorList>
            <person name="Li R."/>
            <person name="Bekaert M."/>
        </authorList>
    </citation>
    <scope>NUCLEOTIDE SEQUENCE</scope>
    <source>
        <strain evidence="2">Farmed</strain>
    </source>
</reference>
<protein>
    <submittedName>
        <fullName evidence="2">Uncharacterized protein</fullName>
    </submittedName>
</protein>
<evidence type="ECO:0000313" key="3">
    <source>
        <dbReference type="Proteomes" id="UP000597762"/>
    </source>
</evidence>